<dbReference type="EMBL" id="MJBS01000173">
    <property type="protein sequence ID" value="OHE91709.1"/>
    <property type="molecule type" value="Genomic_DNA"/>
</dbReference>
<dbReference type="AlphaFoldDB" id="A0A1G4ARC6"/>
<reference evidence="2 3" key="1">
    <citation type="submission" date="2016-09" db="EMBL/GenBank/DDBJ databases">
        <authorList>
            <person name="Capua I."/>
            <person name="De Benedictis P."/>
            <person name="Joannis T."/>
            <person name="Lombin L.H."/>
            <person name="Cattoli G."/>
        </authorList>
    </citation>
    <scope>NUCLEOTIDE SEQUENCE [LARGE SCALE GENOMIC DNA]</scope>
    <source>
        <strain evidence="2 3">IMI 309357</strain>
    </source>
</reference>
<sequence length="775" mass="86851">MEGPSTRHRLRTAAGGDAEDGTEVAAVKKERDGKLPAPIQLTGTRFKLQRPQFSSVDLPDGHIFSEEDLRKVVVLNDPGNFIIVNLHKRGHRRYTTDKSLPDDSYYVGIDTNEFTPAFTRSVTKTSLKANTYENAAHLGWGSKSGGLIVPPIDMLRPNQLLFVKHLSIRYNDADKYRNVSDSDRSEYQKRQQDAFSKGHPCPVLVNDEVARPDYATLQDTKEGTWKHFRMMMPKIAGRKVPKGLVDEIKAFLAKHNRDIVSANFALTLAIIYHHYYQAADLGAEKGGKQPVKPVPEVSLAQLILYGPHYFRLHEDLKLSAYVHIFRAVDHLYGKDKKINAFAINEKDIDETLVSEYIDEMALTEKDWQEIVPPSWEGSKLTMPLNHGSRAPASAELTAMLMMPDIYTLGFAGYTNYCRAKYSTTTRETLMHGFFVPEHIRSNPDLWRLVTDGDIGPEALEPYQDQLDHQVWTAPKMAVRLPWPEVPTVDAGLRGAMMRSWATQTSPEPGVEPGTGESAAIVPPISHHKMIQDTTAYYKAFIAKIRKGQDANLIDKSVTIGSDGHLTWPGLDEQPGTSRKLPDEINMQDIIAEYDNAGPDRISETDRCILRRLFLEDLAEDKHVAQCARDFKSCINIEDINLGVTQEAHDLYADLLVQSCTMLLGLNVATDGDGGGDEKNNKNNDTAIAAIRAVDRDLANALTTFNFLVPQLGEDGAKSVFDLTMKLVSHSPCFEYWYKLMLLAQHINGKSLDEESKESWIKLFGEPYTGEVHVDE</sequence>
<gene>
    <name evidence="2" type="ORF">CORC01_13000</name>
</gene>
<dbReference type="GeneID" id="34566128"/>
<keyword evidence="3" id="KW-1185">Reference proteome</keyword>
<accession>A0A1G4ARC6</accession>
<name>A0A1G4ARC6_9PEZI</name>
<feature type="compositionally biased region" description="Basic residues" evidence="1">
    <location>
        <begin position="1"/>
        <end position="11"/>
    </location>
</feature>
<evidence type="ECO:0000256" key="1">
    <source>
        <dbReference type="SAM" id="MobiDB-lite"/>
    </source>
</evidence>
<dbReference type="OrthoDB" id="4832458at2759"/>
<protein>
    <submittedName>
        <fullName evidence="2">Uncharacterized protein</fullName>
    </submittedName>
</protein>
<evidence type="ECO:0000313" key="2">
    <source>
        <dbReference type="EMBL" id="OHE91709.1"/>
    </source>
</evidence>
<dbReference type="Proteomes" id="UP000176998">
    <property type="component" value="Unassembled WGS sequence"/>
</dbReference>
<dbReference type="RefSeq" id="XP_022468881.1">
    <property type="nucleotide sequence ID" value="XM_022624618.1"/>
</dbReference>
<proteinExistence type="predicted"/>
<comment type="caution">
    <text evidence="2">The sequence shown here is derived from an EMBL/GenBank/DDBJ whole genome shotgun (WGS) entry which is preliminary data.</text>
</comment>
<feature type="region of interest" description="Disordered" evidence="1">
    <location>
        <begin position="1"/>
        <end position="24"/>
    </location>
</feature>
<organism evidence="2 3">
    <name type="scientific">Colletotrichum orchidophilum</name>
    <dbReference type="NCBI Taxonomy" id="1209926"/>
    <lineage>
        <taxon>Eukaryota</taxon>
        <taxon>Fungi</taxon>
        <taxon>Dikarya</taxon>
        <taxon>Ascomycota</taxon>
        <taxon>Pezizomycotina</taxon>
        <taxon>Sordariomycetes</taxon>
        <taxon>Hypocreomycetidae</taxon>
        <taxon>Glomerellales</taxon>
        <taxon>Glomerellaceae</taxon>
        <taxon>Colletotrichum</taxon>
    </lineage>
</organism>
<evidence type="ECO:0000313" key="3">
    <source>
        <dbReference type="Proteomes" id="UP000176998"/>
    </source>
</evidence>